<keyword evidence="2" id="KW-1185">Reference proteome</keyword>
<evidence type="ECO:0000313" key="1">
    <source>
        <dbReference type="EMBL" id="MDO4842026.1"/>
    </source>
</evidence>
<proteinExistence type="predicted"/>
<evidence type="ECO:0000313" key="2">
    <source>
        <dbReference type="Proteomes" id="UP001168575"/>
    </source>
</evidence>
<comment type="caution">
    <text evidence="1">The sequence shown here is derived from an EMBL/GenBank/DDBJ whole genome shotgun (WGS) entry which is preliminary data.</text>
</comment>
<reference evidence="1" key="1">
    <citation type="submission" date="2023-07" db="EMBL/GenBank/DDBJ databases">
        <title>Between Cages and Wild: Unraveling the Impact of Captivity on Animal Microbiomes and Antimicrobial Resistance.</title>
        <authorList>
            <person name="Schmartz G.P."/>
            <person name="Rehner J."/>
            <person name="Schuff M.J."/>
            <person name="Becker S.L."/>
            <person name="Kravczyk M."/>
            <person name="Gurevich A."/>
            <person name="Francke R."/>
            <person name="Mueller R."/>
            <person name="Keller V."/>
            <person name="Keller A."/>
        </authorList>
    </citation>
    <scope>NUCLEOTIDE SEQUENCE</scope>
    <source>
        <strain evidence="1">S12M_St_49</strain>
    </source>
</reference>
<sequence>MPSVVFSSSSISPTNSYRKRGSTVTASFYQSSGSLPGADSSIQSVVVSFSDITVYSQTTAGFSTNYFEVSLDLDSAGSQTQVAYSVSSALLNFTGGSITFTVWGGGSSTSNVLNVRNGCTITITVNYSAASKSTGYLSASSIAQGGAIGLTLNTYEDSYCHIVRWSRDSTHAQTQYLGAGISYTSMSIPTSWPTGTAYAQLETYTDDSYSSCVGTEVYSFTVTVDPASVVPTAGTLSVALVQPATVPASWGVYVKGYSTAKLTLSGSSPGSGSSYKNVLLSCGSQQKSSQSETTFTTDALMETGMLTCKAKITNAYGNAASATDKTITVYDYFSPIFASLAAYRCTSNGTPSDTGAYISVTASVTIASVNGKNNLVTLQAQYAPAGSDTWSTAQAVTNGSATVIGGSISGTSGYQVRVTAIDGLQNQSGSYSQTTVTALTSDHVIFCMDGGLNVSVGMQGTRQRAVQINGDWDIYHGATKLNGTIPISRGGTGGTTAAAALYNLINALSAVTPVAGDRIPFMDADGKTAGFVTLTNLLTALGFSNGILPLAKGGTGASTAAGARSNLGITPANIGAAATSHSHSGNDITSGQIDLARLPFKCAWGTAYVTGVSWATVSYSSGSGASNFSSTPVVIVSYGDAANGSSAYGVNALKTQAITSSNFQVCMSGGSGSGSREVHWIAIGA</sequence>
<accession>A0AA43RJK7</accession>
<dbReference type="EMBL" id="JAUMVS010000079">
    <property type="protein sequence ID" value="MDO4842026.1"/>
    <property type="molecule type" value="Genomic_DNA"/>
</dbReference>
<protein>
    <submittedName>
        <fullName evidence="1">Uncharacterized protein</fullName>
    </submittedName>
</protein>
<dbReference type="Proteomes" id="UP001168575">
    <property type="component" value="Unassembled WGS sequence"/>
</dbReference>
<gene>
    <name evidence="1" type="ORF">Q3982_05050</name>
</gene>
<name>A0AA43RJK7_9ACTN</name>
<dbReference type="AlphaFoldDB" id="A0AA43RJK7"/>
<organism evidence="1 2">
    <name type="scientific">Phoenicibacter congonensis</name>
    <dbReference type="NCBI Taxonomy" id="1944646"/>
    <lineage>
        <taxon>Bacteria</taxon>
        <taxon>Bacillati</taxon>
        <taxon>Actinomycetota</taxon>
        <taxon>Coriobacteriia</taxon>
        <taxon>Eggerthellales</taxon>
        <taxon>Eggerthellaceae</taxon>
        <taxon>Phoenicibacter</taxon>
    </lineage>
</organism>